<organism evidence="5 6">
    <name type="scientific">Arachidicoccus rhizosphaerae</name>
    <dbReference type="NCBI Taxonomy" id="551991"/>
    <lineage>
        <taxon>Bacteria</taxon>
        <taxon>Pseudomonadati</taxon>
        <taxon>Bacteroidota</taxon>
        <taxon>Chitinophagia</taxon>
        <taxon>Chitinophagales</taxon>
        <taxon>Chitinophagaceae</taxon>
        <taxon>Arachidicoccus</taxon>
    </lineage>
</organism>
<dbReference type="Proteomes" id="UP000199041">
    <property type="component" value="Unassembled WGS sequence"/>
</dbReference>
<evidence type="ECO:0000256" key="3">
    <source>
        <dbReference type="ARBA" id="ARBA00023163"/>
    </source>
</evidence>
<dbReference type="Gene3D" id="1.10.10.60">
    <property type="entry name" value="Homeodomain-like"/>
    <property type="match status" value="2"/>
</dbReference>
<dbReference type="InterPro" id="IPR014710">
    <property type="entry name" value="RmlC-like_jellyroll"/>
</dbReference>
<dbReference type="RefSeq" id="WP_091398208.1">
    <property type="nucleotide sequence ID" value="NZ_FNQY01000012.1"/>
</dbReference>
<sequence length="300" mass="34356">MKVLQFTVPVSHDKTIVTRMDILPHFYPYLHRHKEMQLTWVQHGEGTLMVDHNIHSFTHNDIFIIGGGQPHLFKSPAAYFEEGSERIICSLDVFFDPEVICNTLLGIPELKHLRSFIDQAQYGIQVPGSHVPEVSRMMDALYKTQDVTKSTILFIQLLQKLSSISDHTILSKQGPRMVKTETDGIRISHIYNYILHNYDKPITLEDVAAQAYMTPQAFCRFFKKHTRHTFVQFLNEIRIGEARKQFSSGSFESISSIAYSSGFNSITNFNRVFKTVMGQAPSEYIESLRELQQPSLVAGK</sequence>
<dbReference type="InterPro" id="IPR009057">
    <property type="entry name" value="Homeodomain-like_sf"/>
</dbReference>
<name>A0A1H3ZSP9_9BACT</name>
<reference evidence="5 6" key="1">
    <citation type="submission" date="2016-10" db="EMBL/GenBank/DDBJ databases">
        <authorList>
            <person name="de Groot N.N."/>
        </authorList>
    </citation>
    <scope>NUCLEOTIDE SEQUENCE [LARGE SCALE GENOMIC DNA]</scope>
    <source>
        <strain evidence="5 6">Vu-144</strain>
    </source>
</reference>
<dbReference type="PROSITE" id="PS01124">
    <property type="entry name" value="HTH_ARAC_FAMILY_2"/>
    <property type="match status" value="1"/>
</dbReference>
<evidence type="ECO:0000259" key="4">
    <source>
        <dbReference type="PROSITE" id="PS01124"/>
    </source>
</evidence>
<keyword evidence="6" id="KW-1185">Reference proteome</keyword>
<dbReference type="GO" id="GO:0043565">
    <property type="term" value="F:sequence-specific DNA binding"/>
    <property type="evidence" value="ECO:0007669"/>
    <property type="project" value="InterPro"/>
</dbReference>
<feature type="domain" description="HTH araC/xylS-type" evidence="4">
    <location>
        <begin position="188"/>
        <end position="287"/>
    </location>
</feature>
<dbReference type="PANTHER" id="PTHR43280:SF27">
    <property type="entry name" value="TRANSCRIPTIONAL REGULATOR MTLR"/>
    <property type="match status" value="1"/>
</dbReference>
<dbReference type="SUPFAM" id="SSF46689">
    <property type="entry name" value="Homeodomain-like"/>
    <property type="match status" value="2"/>
</dbReference>
<dbReference type="Gene3D" id="2.60.120.10">
    <property type="entry name" value="Jelly Rolls"/>
    <property type="match status" value="1"/>
</dbReference>
<dbReference type="SMART" id="SM00342">
    <property type="entry name" value="HTH_ARAC"/>
    <property type="match status" value="1"/>
</dbReference>
<evidence type="ECO:0000313" key="5">
    <source>
        <dbReference type="EMBL" id="SEA26737.1"/>
    </source>
</evidence>
<dbReference type="PANTHER" id="PTHR43280">
    <property type="entry name" value="ARAC-FAMILY TRANSCRIPTIONAL REGULATOR"/>
    <property type="match status" value="1"/>
</dbReference>
<dbReference type="AlphaFoldDB" id="A0A1H3ZSP9"/>
<gene>
    <name evidence="5" type="ORF">SAMN05192529_11217</name>
</gene>
<dbReference type="InterPro" id="IPR018060">
    <property type="entry name" value="HTH_AraC"/>
</dbReference>
<dbReference type="GO" id="GO:0003700">
    <property type="term" value="F:DNA-binding transcription factor activity"/>
    <property type="evidence" value="ECO:0007669"/>
    <property type="project" value="InterPro"/>
</dbReference>
<dbReference type="STRING" id="551991.SAMN05192529_11217"/>
<dbReference type="Pfam" id="PF12833">
    <property type="entry name" value="HTH_18"/>
    <property type="match status" value="1"/>
</dbReference>
<keyword evidence="3" id="KW-0804">Transcription</keyword>
<keyword evidence="1" id="KW-0805">Transcription regulation</keyword>
<evidence type="ECO:0000313" key="6">
    <source>
        <dbReference type="Proteomes" id="UP000199041"/>
    </source>
</evidence>
<dbReference type="OrthoDB" id="745435at2"/>
<evidence type="ECO:0000256" key="2">
    <source>
        <dbReference type="ARBA" id="ARBA00023125"/>
    </source>
</evidence>
<dbReference type="SUPFAM" id="SSF51182">
    <property type="entry name" value="RmlC-like cupins"/>
    <property type="match status" value="1"/>
</dbReference>
<evidence type="ECO:0000256" key="1">
    <source>
        <dbReference type="ARBA" id="ARBA00023015"/>
    </source>
</evidence>
<keyword evidence="2 5" id="KW-0238">DNA-binding</keyword>
<dbReference type="InterPro" id="IPR011051">
    <property type="entry name" value="RmlC_Cupin_sf"/>
</dbReference>
<accession>A0A1H3ZSP9</accession>
<proteinExistence type="predicted"/>
<dbReference type="EMBL" id="FNQY01000012">
    <property type="protein sequence ID" value="SEA26737.1"/>
    <property type="molecule type" value="Genomic_DNA"/>
</dbReference>
<protein>
    <submittedName>
        <fullName evidence="5">AraC-type DNA-binding protein</fullName>
    </submittedName>
</protein>